<feature type="chain" id="PRO_5006586888" description="LysM domain-containing protein" evidence="2">
    <location>
        <begin position="18"/>
        <end position="458"/>
    </location>
</feature>
<dbReference type="InterPro" id="IPR038440">
    <property type="entry name" value="FimV_C_sf"/>
</dbReference>
<sequence length="458" mass="51129">MKKIFVLLAFLITTVNAQGIIGSPEVSVNSQGNFLITIQIKDTPSLTEADIQLMDFKSTDSLPEKTLQYFLFEDLESFQRLTLALPTTFQESYFSFRLQAGPQLSKDIFIFLPQNTLRESQEQELSFKLPAKKISGQFQRYDIQAALSGTSESSPNEIVENKPTLVSSAEINSSSEIQLQLAPQKIRSDQVETIWSVAKSVEKDFNASIYQLMWAFYLENPNAFIDENINLVRNDVDLVIPSSELVQSTSGADAKSAVNFMSSRTASKSLISSGQLILTAPKNTQIAPRKEPMNLTTDPELEIPSPDLLQDNINLSGDEIIDKNTSIISLNLEGTELPESLPSESNAAQAFQLKDLFWVGFLSLILGFFIALILIRFNRHSSFTKTAVEEDLSEENATTFQANLSISNDIETQELDLVRTYVDMGDWENAEKILQKLILHSSSVEIVAEAKEILEKQT</sequence>
<dbReference type="InterPro" id="IPR020011">
    <property type="entry name" value="FimV_C"/>
</dbReference>
<keyword evidence="1" id="KW-0472">Membrane</keyword>
<comment type="caution">
    <text evidence="3">The sequence shown here is derived from an EMBL/GenBank/DDBJ whole genome shotgun (WGS) entry which is preliminary data.</text>
</comment>
<evidence type="ECO:0000256" key="1">
    <source>
        <dbReference type="SAM" id="Phobius"/>
    </source>
</evidence>
<proteinExistence type="predicted"/>
<evidence type="ECO:0000313" key="3">
    <source>
        <dbReference type="EMBL" id="KRO41349.1"/>
    </source>
</evidence>
<dbReference type="Gene3D" id="1.20.58.2200">
    <property type="match status" value="1"/>
</dbReference>
<name>A0A0R2PTX3_9GAMM</name>
<dbReference type="Proteomes" id="UP000050874">
    <property type="component" value="Unassembled WGS sequence"/>
</dbReference>
<accession>A0A0R2PTX3</accession>
<keyword evidence="1" id="KW-1133">Transmembrane helix</keyword>
<evidence type="ECO:0000256" key="2">
    <source>
        <dbReference type="SAM" id="SignalP"/>
    </source>
</evidence>
<keyword evidence="1" id="KW-0812">Transmembrane</keyword>
<dbReference type="NCBIfam" id="TIGR03504">
    <property type="entry name" value="FimV_Cterm"/>
    <property type="match status" value="1"/>
</dbReference>
<protein>
    <recommendedName>
        <fullName evidence="5">LysM domain-containing protein</fullName>
    </recommendedName>
</protein>
<dbReference type="InterPro" id="IPR020012">
    <property type="entry name" value="LysM_FimV"/>
</dbReference>
<gene>
    <name evidence="3" type="ORF">ABR63_05500</name>
</gene>
<feature type="signal peptide" evidence="2">
    <location>
        <begin position="1"/>
        <end position="17"/>
    </location>
</feature>
<dbReference type="EMBL" id="LIAV01000006">
    <property type="protein sequence ID" value="KRO41349.1"/>
    <property type="molecule type" value="Genomic_DNA"/>
</dbReference>
<organism evidence="3 4">
    <name type="scientific">SAR86 cluster bacterium BACL1 MAG-120920-bin57</name>
    <dbReference type="NCBI Taxonomy" id="1655571"/>
    <lineage>
        <taxon>Bacteria</taxon>
        <taxon>Pseudomonadati</taxon>
        <taxon>Pseudomonadota</taxon>
        <taxon>Gammaproteobacteria</taxon>
        <taxon>SAR86 cluster</taxon>
    </lineage>
</organism>
<keyword evidence="2" id="KW-0732">Signal</keyword>
<evidence type="ECO:0008006" key="5">
    <source>
        <dbReference type="Google" id="ProtNLM"/>
    </source>
</evidence>
<evidence type="ECO:0000313" key="4">
    <source>
        <dbReference type="Proteomes" id="UP000050874"/>
    </source>
</evidence>
<feature type="transmembrane region" description="Helical" evidence="1">
    <location>
        <begin position="356"/>
        <end position="375"/>
    </location>
</feature>
<dbReference type="AlphaFoldDB" id="A0A0R2PTX3"/>
<reference evidence="4" key="1">
    <citation type="submission" date="2015-10" db="EMBL/GenBank/DDBJ databases">
        <title>Metagenome-Assembled Genomes uncover a global brackish microbiome.</title>
        <authorList>
            <person name="Hugerth L.W."/>
            <person name="Larsson J."/>
            <person name="Alneberg J."/>
            <person name="Lindh M.V."/>
            <person name="Legrand C."/>
            <person name="Pinhassi J."/>
            <person name="Andersson A."/>
        </authorList>
    </citation>
    <scope>NUCLEOTIDE SEQUENCE [LARGE SCALE GENOMIC DNA]</scope>
</reference>
<dbReference type="NCBIfam" id="TIGR03505">
    <property type="entry name" value="FimV_core"/>
    <property type="match status" value="1"/>
</dbReference>